<dbReference type="InterPro" id="IPR003346">
    <property type="entry name" value="Transposase_20"/>
</dbReference>
<accession>A0A540V9G2</accession>
<protein>
    <submittedName>
        <fullName evidence="3">IS110 family transposase</fullName>
    </submittedName>
</protein>
<dbReference type="GO" id="GO:0006313">
    <property type="term" value="P:DNA transposition"/>
    <property type="evidence" value="ECO:0007669"/>
    <property type="project" value="InterPro"/>
</dbReference>
<feature type="domain" description="Transposase IS116/IS110/IS902 C-terminal" evidence="2">
    <location>
        <begin position="223"/>
        <end position="296"/>
    </location>
</feature>
<dbReference type="Pfam" id="PF02371">
    <property type="entry name" value="Transposase_20"/>
    <property type="match status" value="1"/>
</dbReference>
<dbReference type="GO" id="GO:0003677">
    <property type="term" value="F:DNA binding"/>
    <property type="evidence" value="ECO:0007669"/>
    <property type="project" value="InterPro"/>
</dbReference>
<evidence type="ECO:0000313" key="3">
    <source>
        <dbReference type="EMBL" id="TQE93407.1"/>
    </source>
</evidence>
<name>A0A540V9G2_9GAMM</name>
<feature type="domain" description="Transposase IS110-like N-terminal" evidence="1">
    <location>
        <begin position="8"/>
        <end position="155"/>
    </location>
</feature>
<proteinExistence type="predicted"/>
<dbReference type="InterPro" id="IPR002525">
    <property type="entry name" value="Transp_IS110-like_N"/>
</dbReference>
<dbReference type="GO" id="GO:0004803">
    <property type="term" value="F:transposase activity"/>
    <property type="evidence" value="ECO:0007669"/>
    <property type="project" value="InterPro"/>
</dbReference>
<evidence type="ECO:0000313" key="4">
    <source>
        <dbReference type="Proteomes" id="UP000315400"/>
    </source>
</evidence>
<gene>
    <name evidence="3" type="ORF">FKY71_18230</name>
</gene>
<reference evidence="3 4" key="1">
    <citation type="submission" date="2019-06" db="EMBL/GenBank/DDBJ databases">
        <title>Metagenome assembled Genome of Spiribacter salinus SL48-SHIP from the microbial mat of Salt Lake 48 (Novosibirsk region, Russia).</title>
        <authorList>
            <person name="Shipova A."/>
            <person name="Rozanov A.S."/>
            <person name="Bryanskaya A.V."/>
            <person name="Peltek S.E."/>
        </authorList>
    </citation>
    <scope>NUCLEOTIDE SEQUENCE [LARGE SCALE GENOMIC DNA]</scope>
    <source>
        <strain evidence="3">SL48-SHIP-2</strain>
    </source>
</reference>
<dbReference type="Pfam" id="PF01548">
    <property type="entry name" value="DEDD_Tnp_IS110"/>
    <property type="match status" value="1"/>
</dbReference>
<evidence type="ECO:0000259" key="2">
    <source>
        <dbReference type="Pfam" id="PF02371"/>
    </source>
</evidence>
<dbReference type="EMBL" id="VIFK01000474">
    <property type="protein sequence ID" value="TQE93407.1"/>
    <property type="molecule type" value="Genomic_DNA"/>
</dbReference>
<evidence type="ECO:0000259" key="1">
    <source>
        <dbReference type="Pfam" id="PF01548"/>
    </source>
</evidence>
<sequence>MTDYNAFVGLDVHKDTIAVAVADAGRAGEVRFWGEIANTPDAVARMLRKLGGRHSRIHFVYEAGPCGYGIHRQIMATQHHCEVVSPAQTPRKPGDRIKTDRRDAIILARLSRAGELTSVWVPDETHEAMRDLIRLRQAMVKDLRAARQRVKSFLLRHGRVFKGTSWKRSHRIWLGNQSFEHPAQQIAFQSYLNAVDQAQARRDEVDVQIRQFAADWSMAPVVEALQALRGVAFTTAVTVVCEVGDIRRFAKPRQLMAFLGLVPGERSSGETRRQGGITKAGNVLARAVLIEAAWAYRTPAKIGAQMMLRQEGIPQAAKDIGWKAQVRLCGRYRRLMARGKKSPLATTAVARELVGFIWAIAHTTEPAATEGAA</sequence>
<dbReference type="InterPro" id="IPR047650">
    <property type="entry name" value="Transpos_IS110"/>
</dbReference>
<dbReference type="PANTHER" id="PTHR33055">
    <property type="entry name" value="TRANSPOSASE FOR INSERTION SEQUENCE ELEMENT IS1111A"/>
    <property type="match status" value="1"/>
</dbReference>
<dbReference type="PANTHER" id="PTHR33055:SF13">
    <property type="entry name" value="TRANSPOSASE"/>
    <property type="match status" value="1"/>
</dbReference>
<dbReference type="NCBIfam" id="NF033542">
    <property type="entry name" value="transpos_IS110"/>
    <property type="match status" value="1"/>
</dbReference>
<dbReference type="AlphaFoldDB" id="A0A540V9G2"/>
<dbReference type="Proteomes" id="UP000315400">
    <property type="component" value="Unassembled WGS sequence"/>
</dbReference>
<organism evidence="3 4">
    <name type="scientific">Spiribacter salinus</name>
    <dbReference type="NCBI Taxonomy" id="1335746"/>
    <lineage>
        <taxon>Bacteria</taxon>
        <taxon>Pseudomonadati</taxon>
        <taxon>Pseudomonadota</taxon>
        <taxon>Gammaproteobacteria</taxon>
        <taxon>Chromatiales</taxon>
        <taxon>Ectothiorhodospiraceae</taxon>
        <taxon>Spiribacter</taxon>
    </lineage>
</organism>
<comment type="caution">
    <text evidence="3">The sequence shown here is derived from an EMBL/GenBank/DDBJ whole genome shotgun (WGS) entry which is preliminary data.</text>
</comment>